<dbReference type="Proteomes" id="UP000244184">
    <property type="component" value="Unassembled WGS sequence"/>
</dbReference>
<reference evidence="1 2" key="1">
    <citation type="submission" date="2018-03" db="EMBL/GenBank/DDBJ databases">
        <title>Genome sequence of Paenibacillus elgii strain AC13 an antimicrobial compound producing bacteria.</title>
        <authorList>
            <person name="Kurokawa A.S."/>
            <person name="Araujo J.F."/>
            <person name="Costa R.A."/>
            <person name="Ortega D.B."/>
            <person name="Pires A.S."/>
            <person name="Pappas G.J.Jr."/>
            <person name="Franco O.L."/>
            <person name="Barreto C."/>
            <person name="Magalhaes B.S."/>
            <person name="Kruger R.H."/>
        </authorList>
    </citation>
    <scope>NUCLEOTIDE SEQUENCE [LARGE SCALE GENOMIC DNA]</scope>
    <source>
        <strain evidence="1 2">AC13</strain>
    </source>
</reference>
<evidence type="ECO:0000313" key="1">
    <source>
        <dbReference type="EMBL" id="PUA40081.1"/>
    </source>
</evidence>
<proteinExistence type="predicted"/>
<gene>
    <name evidence="1" type="ORF">C8Z91_06175</name>
</gene>
<dbReference type="AlphaFoldDB" id="A0A2T6G7F7"/>
<comment type="caution">
    <text evidence="1">The sequence shown here is derived from an EMBL/GenBank/DDBJ whole genome shotgun (WGS) entry which is preliminary data.</text>
</comment>
<evidence type="ECO:0000313" key="2">
    <source>
        <dbReference type="Proteomes" id="UP000244184"/>
    </source>
</evidence>
<dbReference type="EMBL" id="PYHP01000018">
    <property type="protein sequence ID" value="PUA40081.1"/>
    <property type="molecule type" value="Genomic_DNA"/>
</dbReference>
<accession>A0A2T6G7F7</accession>
<name>A0A2T6G7F7_9BACL</name>
<protein>
    <submittedName>
        <fullName evidence="1">Uncharacterized protein</fullName>
    </submittedName>
</protein>
<organism evidence="1 2">
    <name type="scientific">Paenibacillus elgii</name>
    <dbReference type="NCBI Taxonomy" id="189691"/>
    <lineage>
        <taxon>Bacteria</taxon>
        <taxon>Bacillati</taxon>
        <taxon>Bacillota</taxon>
        <taxon>Bacilli</taxon>
        <taxon>Bacillales</taxon>
        <taxon>Paenibacillaceae</taxon>
        <taxon>Paenibacillus</taxon>
    </lineage>
</organism>
<sequence>MQAARQVVKVGNWEVKYGEDYDFVEGDNLVGNIIFEDGKLTFQFQKEGDVSVKMWKSNGSVVISRYVVKSR</sequence>